<accession>A0ABQ8UQW1</accession>
<dbReference type="Gene3D" id="3.40.50.720">
    <property type="entry name" value="NAD(P)-binding Rossmann-like Domain"/>
    <property type="match status" value="1"/>
</dbReference>
<evidence type="ECO:0000256" key="3">
    <source>
        <dbReference type="SAM" id="Phobius"/>
    </source>
</evidence>
<feature type="domain" description="3-beta hydroxysteroid dehydrogenase/isomerase" evidence="4">
    <location>
        <begin position="6"/>
        <end position="263"/>
    </location>
</feature>
<proteinExistence type="inferred from homology"/>
<evidence type="ECO:0000256" key="1">
    <source>
        <dbReference type="ARBA" id="ARBA00009219"/>
    </source>
</evidence>
<dbReference type="Proteomes" id="UP001141327">
    <property type="component" value="Unassembled WGS sequence"/>
</dbReference>
<dbReference type="InterPro" id="IPR036291">
    <property type="entry name" value="NAD(P)-bd_dom_sf"/>
</dbReference>
<keyword evidence="6" id="KW-1185">Reference proteome</keyword>
<keyword evidence="2" id="KW-0560">Oxidoreductase</keyword>
<dbReference type="SUPFAM" id="SSF51735">
    <property type="entry name" value="NAD(P)-binding Rossmann-fold domains"/>
    <property type="match status" value="1"/>
</dbReference>
<keyword evidence="3" id="KW-0472">Membrane</keyword>
<evidence type="ECO:0000313" key="5">
    <source>
        <dbReference type="EMBL" id="KAJ4461544.1"/>
    </source>
</evidence>
<feature type="transmembrane region" description="Helical" evidence="3">
    <location>
        <begin position="325"/>
        <end position="345"/>
    </location>
</feature>
<dbReference type="PANTHER" id="PTHR43245:SF51">
    <property type="entry name" value="SHORT CHAIN DEHYDROGENASE_REDUCTASE FAMILY 42E, MEMBER 2"/>
    <property type="match status" value="1"/>
</dbReference>
<organism evidence="5 6">
    <name type="scientific">Paratrimastix pyriformis</name>
    <dbReference type="NCBI Taxonomy" id="342808"/>
    <lineage>
        <taxon>Eukaryota</taxon>
        <taxon>Metamonada</taxon>
        <taxon>Preaxostyla</taxon>
        <taxon>Paratrimastigidae</taxon>
        <taxon>Paratrimastix</taxon>
    </lineage>
</organism>
<comment type="similarity">
    <text evidence="1">Belongs to the 3-beta-HSD family.</text>
</comment>
<gene>
    <name evidence="5" type="ORF">PAPYR_2135</name>
</gene>
<reference evidence="5" key="1">
    <citation type="journal article" date="2022" name="bioRxiv">
        <title>Genomics of Preaxostyla Flagellates Illuminates Evolutionary Transitions and the Path Towards Mitochondrial Loss.</title>
        <authorList>
            <person name="Novak L.V.F."/>
            <person name="Treitli S.C."/>
            <person name="Pyrih J."/>
            <person name="Halakuc P."/>
            <person name="Pipaliya S.V."/>
            <person name="Vacek V."/>
            <person name="Brzon O."/>
            <person name="Soukal P."/>
            <person name="Eme L."/>
            <person name="Dacks J.B."/>
            <person name="Karnkowska A."/>
            <person name="Elias M."/>
            <person name="Hampl V."/>
        </authorList>
    </citation>
    <scope>NUCLEOTIDE SEQUENCE</scope>
    <source>
        <strain evidence="5">RCP-MX</strain>
    </source>
</reference>
<sequence length="483" mass="52663">MSLVVAITGGCGFLGQHLANHIAMHWPEVKQIRLLDLVPPRPGVVPSSPKFEFIRTSLTDLASLEEALRGVNVCYHLAAKVDWGQASMKTLWDINVRGTQNVVNMCTKTGVRALVSTGSIEAVLDHRRSGLDLAETTPHSLGKTNTTYGRSKAHAEMIVLRSNAPGILNTAVIRPLAMYGPGDPWQCPSFIRSAKSVVLPPGLMIVRIGDGKAVFHSLYVENGAHGLLLLGQRVWAEANGQKFSEPASGQLFNVTDEPANNLFDRYFPIMEGVCNDIDQTIPAWDTAPLCLGMRMAEMPPVPALSLPAPTPGKWRFKVPTRRIPFALAYLGAILVELVFWALGFCPPLRRRIFPHGAPPMNRVSTTLIVTPISVNGDKIRRVLGYAPVVTQAEAYRRTIGWFRQLAKAKLPLTGGLPPGVKPGGGGWSDRPPPVGHVVHTITVAWGFCEVDRCRKDGLHLLSASIRASWISQRRSVMGDMLGM</sequence>
<keyword evidence="3" id="KW-1133">Transmembrane helix</keyword>
<dbReference type="EMBL" id="JAPMOS010000007">
    <property type="protein sequence ID" value="KAJ4461544.1"/>
    <property type="molecule type" value="Genomic_DNA"/>
</dbReference>
<evidence type="ECO:0000256" key="2">
    <source>
        <dbReference type="ARBA" id="ARBA00023002"/>
    </source>
</evidence>
<comment type="caution">
    <text evidence="5">The sequence shown here is derived from an EMBL/GenBank/DDBJ whole genome shotgun (WGS) entry which is preliminary data.</text>
</comment>
<dbReference type="InterPro" id="IPR050177">
    <property type="entry name" value="Lipid_A_modif_metabolic_enz"/>
</dbReference>
<name>A0ABQ8UQW1_9EUKA</name>
<evidence type="ECO:0000313" key="6">
    <source>
        <dbReference type="Proteomes" id="UP001141327"/>
    </source>
</evidence>
<evidence type="ECO:0000259" key="4">
    <source>
        <dbReference type="Pfam" id="PF01073"/>
    </source>
</evidence>
<protein>
    <submittedName>
        <fullName evidence="5">3-beta hydroxysteroid dehydrogenase</fullName>
    </submittedName>
</protein>
<keyword evidence="3" id="KW-0812">Transmembrane</keyword>
<dbReference type="InterPro" id="IPR002225">
    <property type="entry name" value="3Beta_OHSteriod_DH/Estase"/>
</dbReference>
<dbReference type="Pfam" id="PF01073">
    <property type="entry name" value="3Beta_HSD"/>
    <property type="match status" value="1"/>
</dbReference>
<dbReference type="PANTHER" id="PTHR43245">
    <property type="entry name" value="BIFUNCTIONAL POLYMYXIN RESISTANCE PROTEIN ARNA"/>
    <property type="match status" value="1"/>
</dbReference>